<dbReference type="Pfam" id="PF01614">
    <property type="entry name" value="IclR_C"/>
    <property type="match status" value="1"/>
</dbReference>
<proteinExistence type="predicted"/>
<dbReference type="InterPro" id="IPR029016">
    <property type="entry name" value="GAF-like_dom_sf"/>
</dbReference>
<comment type="caution">
    <text evidence="7">The sequence shown here is derived from an EMBL/GenBank/DDBJ whole genome shotgun (WGS) entry which is preliminary data.</text>
</comment>
<dbReference type="GO" id="GO:0003677">
    <property type="term" value="F:DNA binding"/>
    <property type="evidence" value="ECO:0007669"/>
    <property type="project" value="UniProtKB-KW"/>
</dbReference>
<evidence type="ECO:0000313" key="7">
    <source>
        <dbReference type="EMBL" id="KAB0569318.1"/>
    </source>
</evidence>
<dbReference type="PROSITE" id="PS51078">
    <property type="entry name" value="ICLR_ED"/>
    <property type="match status" value="1"/>
</dbReference>
<evidence type="ECO:0000256" key="4">
    <source>
        <dbReference type="SAM" id="MobiDB-lite"/>
    </source>
</evidence>
<dbReference type="InterPro" id="IPR036390">
    <property type="entry name" value="WH_DNA-bd_sf"/>
</dbReference>
<accession>A0A643EWQ3</accession>
<evidence type="ECO:0000256" key="2">
    <source>
        <dbReference type="ARBA" id="ARBA00023125"/>
    </source>
</evidence>
<dbReference type="SMART" id="SM00346">
    <property type="entry name" value="HTH_ICLR"/>
    <property type="match status" value="1"/>
</dbReference>
<dbReference type="PANTHER" id="PTHR30136">
    <property type="entry name" value="HELIX-TURN-HELIX TRANSCRIPTIONAL REGULATOR, ICLR FAMILY"/>
    <property type="match status" value="1"/>
</dbReference>
<dbReference type="SUPFAM" id="SSF55781">
    <property type="entry name" value="GAF domain-like"/>
    <property type="match status" value="1"/>
</dbReference>
<evidence type="ECO:0000259" key="6">
    <source>
        <dbReference type="PROSITE" id="PS51078"/>
    </source>
</evidence>
<dbReference type="PANTHER" id="PTHR30136:SF34">
    <property type="entry name" value="TRANSCRIPTIONAL REGULATOR"/>
    <property type="match status" value="1"/>
</dbReference>
<protein>
    <submittedName>
        <fullName evidence="7">Helix-turn-helix domain-containing protein</fullName>
    </submittedName>
</protein>
<evidence type="ECO:0000259" key="5">
    <source>
        <dbReference type="PROSITE" id="PS51077"/>
    </source>
</evidence>
<keyword evidence="1" id="KW-0805">Transcription regulation</keyword>
<feature type="domain" description="IclR-ED" evidence="6">
    <location>
        <begin position="93"/>
        <end position="276"/>
    </location>
</feature>
<gene>
    <name evidence="7" type="ORF">F7Q93_16340</name>
</gene>
<dbReference type="Gene3D" id="1.10.10.10">
    <property type="entry name" value="Winged helix-like DNA-binding domain superfamily/Winged helix DNA-binding domain"/>
    <property type="match status" value="1"/>
</dbReference>
<feature type="region of interest" description="Disordered" evidence="4">
    <location>
        <begin position="1"/>
        <end position="26"/>
    </location>
</feature>
<reference evidence="7" key="1">
    <citation type="submission" date="2019-09" db="EMBL/GenBank/DDBJ databases">
        <title>Draft genome sequences of 48 bacterial type strains from the CCUG.</title>
        <authorList>
            <person name="Tunovic T."/>
            <person name="Pineiro-Iglesias B."/>
            <person name="Unosson C."/>
            <person name="Inganas E."/>
            <person name="Ohlen M."/>
            <person name="Cardew S."/>
            <person name="Jensie-Markopoulos S."/>
            <person name="Salva-Serra F."/>
            <person name="Jaen-Luchoro D."/>
            <person name="Karlsson R."/>
            <person name="Svensson-Stadler L."/>
            <person name="Chun J."/>
            <person name="Moore E."/>
        </authorList>
    </citation>
    <scope>NUCLEOTIDE SEQUENCE</scope>
    <source>
        <strain evidence="7">CCUG 50899</strain>
    </source>
</reference>
<dbReference type="Pfam" id="PF09339">
    <property type="entry name" value="HTH_IclR"/>
    <property type="match status" value="1"/>
</dbReference>
<dbReference type="SUPFAM" id="SSF46785">
    <property type="entry name" value="Winged helix' DNA-binding domain"/>
    <property type="match status" value="1"/>
</dbReference>
<dbReference type="AlphaFoldDB" id="A0A643EWQ3"/>
<dbReference type="InterPro" id="IPR036388">
    <property type="entry name" value="WH-like_DNA-bd_sf"/>
</dbReference>
<keyword evidence="3" id="KW-0804">Transcription</keyword>
<feature type="domain" description="HTH iclR-type" evidence="5">
    <location>
        <begin position="30"/>
        <end position="92"/>
    </location>
</feature>
<dbReference type="GO" id="GO:0003700">
    <property type="term" value="F:DNA-binding transcription factor activity"/>
    <property type="evidence" value="ECO:0007669"/>
    <property type="project" value="TreeGrafter"/>
</dbReference>
<organism evidence="7">
    <name type="scientific">Brucella pituitosa</name>
    <dbReference type="NCBI Taxonomy" id="571256"/>
    <lineage>
        <taxon>Bacteria</taxon>
        <taxon>Pseudomonadati</taxon>
        <taxon>Pseudomonadota</taxon>
        <taxon>Alphaproteobacteria</taxon>
        <taxon>Hyphomicrobiales</taxon>
        <taxon>Brucellaceae</taxon>
        <taxon>Brucella/Ochrobactrum group</taxon>
        <taxon>Brucella</taxon>
    </lineage>
</organism>
<dbReference type="GO" id="GO:0045892">
    <property type="term" value="P:negative regulation of DNA-templated transcription"/>
    <property type="evidence" value="ECO:0007669"/>
    <property type="project" value="TreeGrafter"/>
</dbReference>
<feature type="compositionally biased region" description="Basic and acidic residues" evidence="4">
    <location>
        <begin position="10"/>
        <end position="26"/>
    </location>
</feature>
<dbReference type="PROSITE" id="PS51077">
    <property type="entry name" value="HTH_ICLR"/>
    <property type="match status" value="1"/>
</dbReference>
<keyword evidence="2" id="KW-0238">DNA-binding</keyword>
<evidence type="ECO:0000256" key="1">
    <source>
        <dbReference type="ARBA" id="ARBA00023015"/>
    </source>
</evidence>
<name>A0A643EWQ3_9HYPH</name>
<dbReference type="InterPro" id="IPR005471">
    <property type="entry name" value="Tscrpt_reg_IclR_N"/>
</dbReference>
<evidence type="ECO:0000256" key="3">
    <source>
        <dbReference type="ARBA" id="ARBA00023163"/>
    </source>
</evidence>
<sequence>MNGIGNAMSKAEDRLEMAKSDEEHDDPMMVRAVEKAFRVLETFDPLHSRQTLTQLAQRAGIDRSAAQRFAHTLLNLGYLQKVPGSKTYELAAKSLNMAYRYTRSSLLVQRAHPYLLHLNRSTGETISLTLLDDTDIIYLARYLSSNTLDNDVIVGSRLPAYCSAAGLVFLAGLDDAQIHDILARSDLRAYTPKTVFDPEKIWRRIYETRQRGFAIAEEQVYTNDIALAAPIYLPDGHTTAAAVLAASNLRYNEDTLIRQFVPMMISATRSVTQILA</sequence>
<dbReference type="InterPro" id="IPR014757">
    <property type="entry name" value="Tscrpt_reg_IclR_C"/>
</dbReference>
<dbReference type="Gene3D" id="3.30.450.40">
    <property type="match status" value="1"/>
</dbReference>
<dbReference type="EMBL" id="VZPE01000007">
    <property type="protein sequence ID" value="KAB0569318.1"/>
    <property type="molecule type" value="Genomic_DNA"/>
</dbReference>
<dbReference type="InterPro" id="IPR050707">
    <property type="entry name" value="HTH_MetabolicPath_Reg"/>
</dbReference>